<sequence>MRVLIVWFVLIVFAGCGYKPVSAYTKNIFEGGVYVDIDVSAFIPESSVSIKDAVNDAIVKRFHSKLMKKEEAQSYFKIIVQSITQSPIAYNQDGFVSFYRTTVVLDIHFHNNANVSFDVTNTGYYDYSADYTSTVALENYRLESISNAAAQALDKFISQVAYYGEFY</sequence>
<dbReference type="InterPro" id="IPR007485">
    <property type="entry name" value="LPS_assembly_LptE"/>
</dbReference>
<accession>A0A650EKI7</accession>
<reference evidence="1" key="1">
    <citation type="journal article" date="2020" name="J. ISSAAS">
        <title>Lactobacilli and other gastrointestinal microbiota of Peromyscus leucopus, reservoir host for agents of Lyme disease and other zoonoses in North America.</title>
        <authorList>
            <person name="Milovic A."/>
            <person name="Bassam K."/>
            <person name="Shao H."/>
            <person name="Chatzistamou I."/>
            <person name="Tufts D.M."/>
            <person name="Diuk-Wasser M."/>
            <person name="Barbour A.G."/>
        </authorList>
    </citation>
    <scope>NUCLEOTIDE SEQUENCE</scope>
    <source>
        <strain evidence="1">LL4</strain>
    </source>
</reference>
<organism evidence="1">
    <name type="scientific">uncultured Helicobacter sp</name>
    <dbReference type="NCBI Taxonomy" id="175537"/>
    <lineage>
        <taxon>Bacteria</taxon>
        <taxon>Pseudomonadati</taxon>
        <taxon>Campylobacterota</taxon>
        <taxon>Epsilonproteobacteria</taxon>
        <taxon>Campylobacterales</taxon>
        <taxon>Helicobacteraceae</taxon>
        <taxon>Helicobacter</taxon>
        <taxon>environmental samples</taxon>
    </lineage>
</organism>
<evidence type="ECO:0000313" key="1">
    <source>
        <dbReference type="EMBL" id="QGT49952.1"/>
    </source>
</evidence>
<dbReference type="EMBL" id="MN577567">
    <property type="protein sequence ID" value="QGT49952.1"/>
    <property type="molecule type" value="Genomic_DNA"/>
</dbReference>
<dbReference type="GO" id="GO:0019867">
    <property type="term" value="C:outer membrane"/>
    <property type="evidence" value="ECO:0007669"/>
    <property type="project" value="InterPro"/>
</dbReference>
<dbReference type="GO" id="GO:0043165">
    <property type="term" value="P:Gram-negative-bacterium-type cell outer membrane assembly"/>
    <property type="evidence" value="ECO:0007669"/>
    <property type="project" value="InterPro"/>
</dbReference>
<dbReference type="PROSITE" id="PS51257">
    <property type="entry name" value="PROKAR_LIPOPROTEIN"/>
    <property type="match status" value="1"/>
</dbReference>
<name>A0A650EKI7_9HELI</name>
<keyword evidence="1" id="KW-0449">Lipoprotein</keyword>
<proteinExistence type="predicted"/>
<gene>
    <name evidence="1" type="ORF">Helico4rc_0710</name>
</gene>
<dbReference type="AlphaFoldDB" id="A0A650EKI7"/>
<protein>
    <submittedName>
        <fullName evidence="1">Lipoprotein</fullName>
    </submittedName>
</protein>
<dbReference type="Pfam" id="PF04390">
    <property type="entry name" value="LptE"/>
    <property type="match status" value="1"/>
</dbReference>